<proteinExistence type="predicted"/>
<keyword evidence="3" id="KW-1185">Reference proteome</keyword>
<keyword evidence="1" id="KW-1133">Transmembrane helix</keyword>
<organism evidence="2 3">
    <name type="scientific">Paraburkholderia steynii</name>
    <dbReference type="NCBI Taxonomy" id="1245441"/>
    <lineage>
        <taxon>Bacteria</taxon>
        <taxon>Pseudomonadati</taxon>
        <taxon>Pseudomonadota</taxon>
        <taxon>Betaproteobacteria</taxon>
        <taxon>Burkholderiales</taxon>
        <taxon>Burkholderiaceae</taxon>
        <taxon>Paraburkholderia</taxon>
    </lineage>
</organism>
<feature type="transmembrane region" description="Helical" evidence="1">
    <location>
        <begin position="312"/>
        <end position="334"/>
    </location>
</feature>
<evidence type="ECO:0000313" key="3">
    <source>
        <dbReference type="Proteomes" id="UP000198900"/>
    </source>
</evidence>
<evidence type="ECO:0000313" key="2">
    <source>
        <dbReference type="EMBL" id="SDI38613.1"/>
    </source>
</evidence>
<dbReference type="Proteomes" id="UP000198900">
    <property type="component" value="Unassembled WGS sequence"/>
</dbReference>
<gene>
    <name evidence="2" type="ORF">SAMN04487926_11616</name>
</gene>
<protein>
    <submittedName>
        <fullName evidence="2">Uncharacterized protein</fullName>
    </submittedName>
</protein>
<accession>A0A7Z7BAK5</accession>
<feature type="transmembrane region" description="Helical" evidence="1">
    <location>
        <begin position="17"/>
        <end position="40"/>
    </location>
</feature>
<dbReference type="EMBL" id="FNDI01000016">
    <property type="protein sequence ID" value="SDI38613.1"/>
    <property type="molecule type" value="Genomic_DNA"/>
</dbReference>
<feature type="transmembrane region" description="Helical" evidence="1">
    <location>
        <begin position="60"/>
        <end position="83"/>
    </location>
</feature>
<sequence>MFGTVIEKVQALLSRSFLLGSFFPVLVFSILNFLVAYLGIDGFQSSVTEMLSRDSTSTTTIFVVGFVGITIVAFILTPLIPVFRSILEGAIILPQKTRDRLIGHHVRIFKGLQDDLKKTGECWSDLRRRQSQAGDLLGDARNASSHPRNCDDMSMCDRAEKAFKALQEAIMERSGKEASKEKLPPIETVDIAMDAIRIALEHYPMKTETPGYDLHVFNKVDHMQLNFLFTLDELVETAYQAMQEADAKCRLRFVTDAIKATPLANSRAALEHYSHVAYGVDFHFIWPRLRLVIEKDKNVFSAVETAAAQLDFAVLMTTLCTVSTLTWVVALIFFGKAVLTFLLMAILGPALVVLFYQLVNATQQAFGAVTVMAIDGLRFELLQALHLPLPSSLAKEQAAWSELQKALYSAPENKVLYRHTKQ</sequence>
<feature type="transmembrane region" description="Helical" evidence="1">
    <location>
        <begin position="340"/>
        <end position="359"/>
    </location>
</feature>
<name>A0A7Z7BAK5_9BURK</name>
<reference evidence="2" key="1">
    <citation type="submission" date="2016-10" db="EMBL/GenBank/DDBJ databases">
        <authorList>
            <person name="Varghese N."/>
            <person name="Submissions S."/>
        </authorList>
    </citation>
    <scope>NUCLEOTIDE SEQUENCE [LARGE SCALE GENOMIC DNA]</scope>
    <source>
        <strain evidence="2">YR281</strain>
    </source>
</reference>
<dbReference type="RefSeq" id="WP_091782786.1">
    <property type="nucleotide sequence ID" value="NZ_FNDI01000016.1"/>
</dbReference>
<keyword evidence="1" id="KW-0812">Transmembrane</keyword>
<comment type="caution">
    <text evidence="2">The sequence shown here is derived from an EMBL/GenBank/DDBJ whole genome shotgun (WGS) entry which is preliminary data.</text>
</comment>
<dbReference type="AlphaFoldDB" id="A0A7Z7BAK5"/>
<evidence type="ECO:0000256" key="1">
    <source>
        <dbReference type="SAM" id="Phobius"/>
    </source>
</evidence>
<keyword evidence="1" id="KW-0472">Membrane</keyword>